<evidence type="ECO:0000313" key="9">
    <source>
        <dbReference type="Proteomes" id="UP000706039"/>
    </source>
</evidence>
<dbReference type="SUPFAM" id="SSF103473">
    <property type="entry name" value="MFS general substrate transporter"/>
    <property type="match status" value="1"/>
</dbReference>
<accession>A0ABS7PQQ8</accession>
<dbReference type="Gene3D" id="1.20.1250.20">
    <property type="entry name" value="MFS general substrate transporter like domains"/>
    <property type="match status" value="1"/>
</dbReference>
<feature type="transmembrane region" description="Helical" evidence="6">
    <location>
        <begin position="388"/>
        <end position="415"/>
    </location>
</feature>
<feature type="domain" description="Major facilitator superfamily (MFS) profile" evidence="7">
    <location>
        <begin position="18"/>
        <end position="421"/>
    </location>
</feature>
<comment type="subcellular location">
    <subcellularLocation>
        <location evidence="1">Membrane</location>
        <topology evidence="1">Multi-pass membrane protein</topology>
    </subcellularLocation>
</comment>
<evidence type="ECO:0000256" key="5">
    <source>
        <dbReference type="ARBA" id="ARBA00023136"/>
    </source>
</evidence>
<dbReference type="InterPro" id="IPR044770">
    <property type="entry name" value="MFS_spinster-like"/>
</dbReference>
<keyword evidence="2" id="KW-0813">Transport</keyword>
<evidence type="ECO:0000256" key="2">
    <source>
        <dbReference type="ARBA" id="ARBA00022448"/>
    </source>
</evidence>
<feature type="transmembrane region" description="Helical" evidence="6">
    <location>
        <begin position="221"/>
        <end position="242"/>
    </location>
</feature>
<feature type="transmembrane region" description="Helical" evidence="6">
    <location>
        <begin position="141"/>
        <end position="165"/>
    </location>
</feature>
<evidence type="ECO:0000259" key="7">
    <source>
        <dbReference type="PROSITE" id="PS50850"/>
    </source>
</evidence>
<dbReference type="CDD" id="cd17328">
    <property type="entry name" value="MFS_spinster_like"/>
    <property type="match status" value="1"/>
</dbReference>
<dbReference type="InterPro" id="IPR036259">
    <property type="entry name" value="MFS_trans_sf"/>
</dbReference>
<feature type="transmembrane region" description="Helical" evidence="6">
    <location>
        <begin position="85"/>
        <end position="110"/>
    </location>
</feature>
<name>A0ABS7PQQ8_9SPHN</name>
<dbReference type="RefSeq" id="WP_222990662.1">
    <property type="nucleotide sequence ID" value="NZ_JAINVV010000006.1"/>
</dbReference>
<feature type="transmembrane region" description="Helical" evidence="6">
    <location>
        <begin position="350"/>
        <end position="368"/>
    </location>
</feature>
<evidence type="ECO:0000256" key="1">
    <source>
        <dbReference type="ARBA" id="ARBA00004141"/>
    </source>
</evidence>
<keyword evidence="9" id="KW-1185">Reference proteome</keyword>
<keyword evidence="3 6" id="KW-0812">Transmembrane</keyword>
<dbReference type="PROSITE" id="PS50850">
    <property type="entry name" value="MFS"/>
    <property type="match status" value="1"/>
</dbReference>
<dbReference type="PANTHER" id="PTHR23505:SF79">
    <property type="entry name" value="PROTEIN SPINSTER"/>
    <property type="match status" value="1"/>
</dbReference>
<evidence type="ECO:0000313" key="8">
    <source>
        <dbReference type="EMBL" id="MBY8823563.1"/>
    </source>
</evidence>
<feature type="transmembrane region" description="Helical" evidence="6">
    <location>
        <begin position="318"/>
        <end position="338"/>
    </location>
</feature>
<comment type="caution">
    <text evidence="8">The sequence shown here is derived from an EMBL/GenBank/DDBJ whole genome shotgun (WGS) entry which is preliminary data.</text>
</comment>
<keyword evidence="4 6" id="KW-1133">Transmembrane helix</keyword>
<gene>
    <name evidence="8" type="ORF">K7G82_14760</name>
</gene>
<evidence type="ECO:0000256" key="3">
    <source>
        <dbReference type="ARBA" id="ARBA00022692"/>
    </source>
</evidence>
<dbReference type="Proteomes" id="UP000706039">
    <property type="component" value="Unassembled WGS sequence"/>
</dbReference>
<evidence type="ECO:0000256" key="6">
    <source>
        <dbReference type="SAM" id="Phobius"/>
    </source>
</evidence>
<protein>
    <submittedName>
        <fullName evidence="8">MFS transporter</fullName>
    </submittedName>
</protein>
<organism evidence="8 9">
    <name type="scientific">Sphingomonas colocasiae</name>
    <dbReference type="NCBI Taxonomy" id="1848973"/>
    <lineage>
        <taxon>Bacteria</taxon>
        <taxon>Pseudomonadati</taxon>
        <taxon>Pseudomonadota</taxon>
        <taxon>Alphaproteobacteria</taxon>
        <taxon>Sphingomonadales</taxon>
        <taxon>Sphingomonadaceae</taxon>
        <taxon>Sphingomonas</taxon>
    </lineage>
</organism>
<dbReference type="EMBL" id="JAINVV010000006">
    <property type="protein sequence ID" value="MBY8823563.1"/>
    <property type="molecule type" value="Genomic_DNA"/>
</dbReference>
<dbReference type="PANTHER" id="PTHR23505">
    <property type="entry name" value="SPINSTER"/>
    <property type="match status" value="1"/>
</dbReference>
<sequence length="433" mass="45114">MSTTLTSLADPAGRQRTTLIVLLLIFICNYLDRQILSVLIPQIKLEFGLSDSRLGLLTGISFALFYVIAGIPLARMADNGSRVNLLSVCIATWSLCTALCAAATGFWTLLLARIGVGVGEAGCSPTAHSLIADHFPMETRAFALAVYSTAVPVASLIGLAGGAWLAEQFGWRLTLVVVGLPGILLAVVAKRLLVEPARSGGSAAGHRLGECLAYLGRTRSLALMALAAAFESFAGFGTMMWLPSYFDRASHLGMTQIGLLLGAATGVLGIVGILGAGLIADRLGRRNRRWNCLLPATVTGIVCLSQGMAFLFADPVAALPFLILPLLALGASGGPINAAVQSVAPMRMRVTAAALLMLVLNLIGYGLGPTFVGVASDTLATTIGADSLRIALLCVTGGYALAALLYLAASTVFVADIDRARRFDADRAGQPIE</sequence>
<dbReference type="InterPro" id="IPR020846">
    <property type="entry name" value="MFS_dom"/>
</dbReference>
<feature type="transmembrane region" description="Helical" evidence="6">
    <location>
        <begin position="54"/>
        <end position="73"/>
    </location>
</feature>
<feature type="transmembrane region" description="Helical" evidence="6">
    <location>
        <begin position="171"/>
        <end position="189"/>
    </location>
</feature>
<reference evidence="8 9" key="1">
    <citation type="submission" date="2021-08" db="EMBL/GenBank/DDBJ databases">
        <authorList>
            <person name="Tuo L."/>
        </authorList>
    </citation>
    <scope>NUCLEOTIDE SEQUENCE [LARGE SCALE GENOMIC DNA]</scope>
    <source>
        <strain evidence="8 9">JCM 31229</strain>
    </source>
</reference>
<feature type="transmembrane region" description="Helical" evidence="6">
    <location>
        <begin position="257"/>
        <end position="280"/>
    </location>
</feature>
<evidence type="ECO:0000256" key="4">
    <source>
        <dbReference type="ARBA" id="ARBA00022989"/>
    </source>
</evidence>
<proteinExistence type="predicted"/>
<keyword evidence="5 6" id="KW-0472">Membrane</keyword>
<dbReference type="Pfam" id="PF07690">
    <property type="entry name" value="MFS_1"/>
    <property type="match status" value="1"/>
</dbReference>
<feature type="transmembrane region" description="Helical" evidence="6">
    <location>
        <begin position="20"/>
        <end position="42"/>
    </location>
</feature>
<dbReference type="InterPro" id="IPR011701">
    <property type="entry name" value="MFS"/>
</dbReference>
<feature type="transmembrane region" description="Helical" evidence="6">
    <location>
        <begin position="292"/>
        <end position="312"/>
    </location>
</feature>